<feature type="compositionally biased region" description="Polar residues" evidence="1">
    <location>
        <begin position="1"/>
        <end position="16"/>
    </location>
</feature>
<feature type="compositionally biased region" description="Polar residues" evidence="1">
    <location>
        <begin position="87"/>
        <end position="106"/>
    </location>
</feature>
<feature type="region of interest" description="Disordered" evidence="1">
    <location>
        <begin position="1"/>
        <end position="26"/>
    </location>
</feature>
<dbReference type="STRING" id="1126212.K2SHL1"/>
<evidence type="ECO:0000313" key="4">
    <source>
        <dbReference type="Proteomes" id="UP000007129"/>
    </source>
</evidence>
<protein>
    <recommendedName>
        <fullName evidence="2">Nitrogen regulatory protein areA GATA-like domain-containing protein</fullName>
    </recommendedName>
</protein>
<dbReference type="HOGENOM" id="CLU_2223746_0_0_1"/>
<sequence length="106" mass="12105">MPSLTPASTLDSSVDASPSRYAAGDEVLDDTVFPEFKNNEESNLEEHQREDPLGVDMWKFYRKQSRLPDAGRMENMTWRMMAINLRKAQQQSQRSALDNTSNQPTP</sequence>
<dbReference type="EMBL" id="AHHD01000035">
    <property type="protein sequence ID" value="EKG21944.1"/>
    <property type="molecule type" value="Genomic_DNA"/>
</dbReference>
<dbReference type="AlphaFoldDB" id="K2SHL1"/>
<reference evidence="3 4" key="1">
    <citation type="journal article" date="2012" name="BMC Genomics">
        <title>Tools to kill: Genome of one of the most destructive plant pathogenic fungi Macrophomina phaseolina.</title>
        <authorList>
            <person name="Islam M.S."/>
            <person name="Haque M.S."/>
            <person name="Islam M.M."/>
            <person name="Emdad E.M."/>
            <person name="Halim A."/>
            <person name="Hossen Q.M.M."/>
            <person name="Hossain M.Z."/>
            <person name="Ahmed B."/>
            <person name="Rahim S."/>
            <person name="Rahman M.S."/>
            <person name="Alam M.M."/>
            <person name="Hou S."/>
            <person name="Wan X."/>
            <person name="Saito J.A."/>
            <person name="Alam M."/>
        </authorList>
    </citation>
    <scope>NUCLEOTIDE SEQUENCE [LARGE SCALE GENOMIC DNA]</scope>
    <source>
        <strain evidence="3 4">MS6</strain>
    </source>
</reference>
<proteinExistence type="predicted"/>
<dbReference type="VEuPathDB" id="FungiDB:MPH_00865"/>
<comment type="caution">
    <text evidence="3">The sequence shown here is derived from an EMBL/GenBank/DDBJ whole genome shotgun (WGS) entry which is preliminary data.</text>
</comment>
<name>K2SHL1_MACPH</name>
<feature type="domain" description="Nitrogen regulatory protein areA GATA-like" evidence="2">
    <location>
        <begin position="57"/>
        <end position="82"/>
    </location>
</feature>
<accession>K2SHL1</accession>
<dbReference type="InterPro" id="IPR013860">
    <property type="entry name" value="AreA_GATA"/>
</dbReference>
<gene>
    <name evidence="3" type="ORF">MPH_00865</name>
</gene>
<dbReference type="Proteomes" id="UP000007129">
    <property type="component" value="Unassembled WGS sequence"/>
</dbReference>
<feature type="region of interest" description="Disordered" evidence="1">
    <location>
        <begin position="86"/>
        <end position="106"/>
    </location>
</feature>
<dbReference type="OrthoDB" id="515401at2759"/>
<organism evidence="3 4">
    <name type="scientific">Macrophomina phaseolina (strain MS6)</name>
    <name type="common">Charcoal rot fungus</name>
    <dbReference type="NCBI Taxonomy" id="1126212"/>
    <lineage>
        <taxon>Eukaryota</taxon>
        <taxon>Fungi</taxon>
        <taxon>Dikarya</taxon>
        <taxon>Ascomycota</taxon>
        <taxon>Pezizomycotina</taxon>
        <taxon>Dothideomycetes</taxon>
        <taxon>Dothideomycetes incertae sedis</taxon>
        <taxon>Botryosphaeriales</taxon>
        <taxon>Botryosphaeriaceae</taxon>
        <taxon>Macrophomina</taxon>
    </lineage>
</organism>
<evidence type="ECO:0000313" key="3">
    <source>
        <dbReference type="EMBL" id="EKG21944.1"/>
    </source>
</evidence>
<dbReference type="InParanoid" id="K2SHL1"/>
<evidence type="ECO:0000259" key="2">
    <source>
        <dbReference type="Pfam" id="PF08550"/>
    </source>
</evidence>
<evidence type="ECO:0000256" key="1">
    <source>
        <dbReference type="SAM" id="MobiDB-lite"/>
    </source>
</evidence>
<dbReference type="Pfam" id="PF08550">
    <property type="entry name" value="GATA_AreA"/>
    <property type="match status" value="1"/>
</dbReference>